<dbReference type="CDD" id="cd08241">
    <property type="entry name" value="QOR1"/>
    <property type="match status" value="1"/>
</dbReference>
<dbReference type="InterPro" id="IPR011032">
    <property type="entry name" value="GroES-like_sf"/>
</dbReference>
<dbReference type="Gene3D" id="3.90.180.10">
    <property type="entry name" value="Medium-chain alcohol dehydrogenases, catalytic domain"/>
    <property type="match status" value="1"/>
</dbReference>
<evidence type="ECO:0000313" key="3">
    <source>
        <dbReference type="RefSeq" id="XP_005092255.1"/>
    </source>
</evidence>
<dbReference type="SMART" id="SM00829">
    <property type="entry name" value="PKS_ER"/>
    <property type="match status" value="1"/>
</dbReference>
<dbReference type="InterPro" id="IPR013154">
    <property type="entry name" value="ADH-like_N"/>
</dbReference>
<dbReference type="SUPFAM" id="SSF50129">
    <property type="entry name" value="GroES-like"/>
    <property type="match status" value="1"/>
</dbReference>
<keyword evidence="2" id="KW-1185">Reference proteome</keyword>
<organism evidence="2 3">
    <name type="scientific">Aplysia californica</name>
    <name type="common">California sea hare</name>
    <dbReference type="NCBI Taxonomy" id="6500"/>
    <lineage>
        <taxon>Eukaryota</taxon>
        <taxon>Metazoa</taxon>
        <taxon>Spiralia</taxon>
        <taxon>Lophotrochozoa</taxon>
        <taxon>Mollusca</taxon>
        <taxon>Gastropoda</taxon>
        <taxon>Heterobranchia</taxon>
        <taxon>Euthyneura</taxon>
        <taxon>Tectipleura</taxon>
        <taxon>Aplysiida</taxon>
        <taxon>Aplysioidea</taxon>
        <taxon>Aplysiidae</taxon>
        <taxon>Aplysia</taxon>
    </lineage>
</organism>
<dbReference type="RefSeq" id="XP_005092255.1">
    <property type="nucleotide sequence ID" value="XM_005092198.3"/>
</dbReference>
<dbReference type="GeneID" id="101853224"/>
<dbReference type="Pfam" id="PF00107">
    <property type="entry name" value="ADH_zinc_N"/>
    <property type="match status" value="1"/>
</dbReference>
<dbReference type="Gene3D" id="3.40.50.720">
    <property type="entry name" value="NAD(P)-binding Rossmann-like Domain"/>
    <property type="match status" value="1"/>
</dbReference>
<proteinExistence type="predicted"/>
<dbReference type="InterPro" id="IPR020843">
    <property type="entry name" value="ER"/>
</dbReference>
<protein>
    <submittedName>
        <fullName evidence="3">Quinone oxidoreductase-like protein 2 homolog</fullName>
    </submittedName>
</protein>
<accession>A0ABM0JF35</accession>
<gene>
    <name evidence="3" type="primary">LOC101853224</name>
</gene>
<dbReference type="InterPro" id="IPR013149">
    <property type="entry name" value="ADH-like_C"/>
</dbReference>
<feature type="domain" description="Enoyl reductase (ER)" evidence="1">
    <location>
        <begin position="49"/>
        <end position="363"/>
    </location>
</feature>
<dbReference type="Proteomes" id="UP000694888">
    <property type="component" value="Unplaced"/>
</dbReference>
<dbReference type="PANTHER" id="PTHR43677:SF4">
    <property type="entry name" value="QUINONE OXIDOREDUCTASE-LIKE PROTEIN 2"/>
    <property type="match status" value="1"/>
</dbReference>
<evidence type="ECO:0000313" key="2">
    <source>
        <dbReference type="Proteomes" id="UP000694888"/>
    </source>
</evidence>
<name>A0ABM0JF35_APLCA</name>
<sequence length="374" mass="40135">MAFQTPPEVLLRQCLRACNVLKHNRSLLSVSPIKCSARTYKAAVCTKLGHPMEIRETDFPSSLGASEVLLSVHGNGINFADILSSKGQYQMKVEPPFVPGSEIAGKVVEVGSGVNNVKKGDRVFCILGTSVGGASEYCVADCQGLIPVPDNLSLVEAAATIVNYGTAMMALNRKAKLKKRERVLVTAAAGATGLAITDIAKNMFDCEVIAVCGGQDKCNFLLEHGAAKAIDYTKESIRDKVKEYTGGQGVNVVMDQVGGDTLLECIKSMGFEGRAVTIGYASGKIPSIPANILLLKSASLIGVFWGSYSMANPVAFYESITQVLQGVGENKLRPYVGQTFPLDQVNEAYQYILDRKSMGKVVIKMKEEDHPAEL</sequence>
<dbReference type="InterPro" id="IPR036291">
    <property type="entry name" value="NAD(P)-bd_dom_sf"/>
</dbReference>
<dbReference type="InterPro" id="IPR051397">
    <property type="entry name" value="Zn-ADH-like_protein"/>
</dbReference>
<evidence type="ECO:0000259" key="1">
    <source>
        <dbReference type="SMART" id="SM00829"/>
    </source>
</evidence>
<dbReference type="SUPFAM" id="SSF51735">
    <property type="entry name" value="NAD(P)-binding Rossmann-fold domains"/>
    <property type="match status" value="1"/>
</dbReference>
<dbReference type="PANTHER" id="PTHR43677">
    <property type="entry name" value="SHORT-CHAIN DEHYDROGENASE/REDUCTASE"/>
    <property type="match status" value="1"/>
</dbReference>
<reference evidence="3" key="1">
    <citation type="submission" date="2025-08" db="UniProtKB">
        <authorList>
            <consortium name="RefSeq"/>
        </authorList>
    </citation>
    <scope>IDENTIFICATION</scope>
</reference>
<dbReference type="Pfam" id="PF08240">
    <property type="entry name" value="ADH_N"/>
    <property type="match status" value="1"/>
</dbReference>